<organism evidence="1">
    <name type="scientific">marine sediment metagenome</name>
    <dbReference type="NCBI Taxonomy" id="412755"/>
    <lineage>
        <taxon>unclassified sequences</taxon>
        <taxon>metagenomes</taxon>
        <taxon>ecological metagenomes</taxon>
    </lineage>
</organism>
<name>A0A0F8ZLS1_9ZZZZ</name>
<dbReference type="EMBL" id="LAZR01047200">
    <property type="protein sequence ID" value="KKK94777.1"/>
    <property type="molecule type" value="Genomic_DNA"/>
</dbReference>
<protein>
    <submittedName>
        <fullName evidence="1">Uncharacterized protein</fullName>
    </submittedName>
</protein>
<sequence>MEGDVGLAQVLQGELEWKDIVKPIGEGKLSLLAAGKGPTSSLVAAQP</sequence>
<reference evidence="1" key="1">
    <citation type="journal article" date="2015" name="Nature">
        <title>Complex archaea that bridge the gap between prokaryotes and eukaryotes.</title>
        <authorList>
            <person name="Spang A."/>
            <person name="Saw J.H."/>
            <person name="Jorgensen S.L."/>
            <person name="Zaremba-Niedzwiedzka K."/>
            <person name="Martijn J."/>
            <person name="Lind A.E."/>
            <person name="van Eijk R."/>
            <person name="Schleper C."/>
            <person name="Guy L."/>
            <person name="Ettema T.J."/>
        </authorList>
    </citation>
    <scope>NUCLEOTIDE SEQUENCE</scope>
</reference>
<comment type="caution">
    <text evidence="1">The sequence shown here is derived from an EMBL/GenBank/DDBJ whole genome shotgun (WGS) entry which is preliminary data.</text>
</comment>
<dbReference type="AlphaFoldDB" id="A0A0F8ZLS1"/>
<evidence type="ECO:0000313" key="1">
    <source>
        <dbReference type="EMBL" id="KKK94777.1"/>
    </source>
</evidence>
<gene>
    <name evidence="1" type="ORF">LCGC14_2679420</name>
</gene>
<feature type="non-terminal residue" evidence="1">
    <location>
        <position position="47"/>
    </location>
</feature>
<accession>A0A0F8ZLS1</accession>
<proteinExistence type="predicted"/>